<evidence type="ECO:0000259" key="1">
    <source>
        <dbReference type="Pfam" id="PF09347"/>
    </source>
</evidence>
<evidence type="ECO:0000313" key="2">
    <source>
        <dbReference type="EMBL" id="MCV9884317.1"/>
    </source>
</evidence>
<evidence type="ECO:0000313" key="3">
    <source>
        <dbReference type="Proteomes" id="UP001526147"/>
    </source>
</evidence>
<name>A0ABT3DB95_9BACI</name>
<comment type="caution">
    <text evidence="2">The sequence shown here is derived from an EMBL/GenBank/DDBJ whole genome shotgun (WGS) entry which is preliminary data.</text>
</comment>
<dbReference type="RefSeq" id="WP_264141291.1">
    <property type="nucleotide sequence ID" value="NZ_JAOYEY010000016.1"/>
</dbReference>
<dbReference type="EMBL" id="JAOYEY010000016">
    <property type="protein sequence ID" value="MCV9884317.1"/>
    <property type="molecule type" value="Genomic_DNA"/>
</dbReference>
<organism evidence="2 3">
    <name type="scientific">Metabacillus halosaccharovorans</name>
    <dbReference type="NCBI Taxonomy" id="930124"/>
    <lineage>
        <taxon>Bacteria</taxon>
        <taxon>Bacillati</taxon>
        <taxon>Bacillota</taxon>
        <taxon>Bacilli</taxon>
        <taxon>Bacillales</taxon>
        <taxon>Bacillaceae</taxon>
        <taxon>Metabacillus</taxon>
    </lineage>
</organism>
<dbReference type="Pfam" id="PF09347">
    <property type="entry name" value="DUF1989"/>
    <property type="match status" value="1"/>
</dbReference>
<dbReference type="InterPro" id="IPR018959">
    <property type="entry name" value="DUF1989"/>
</dbReference>
<reference evidence="2 3" key="1">
    <citation type="submission" date="2022-10" db="EMBL/GenBank/DDBJ databases">
        <title>Draft genome assembly of moderately radiation resistant bacterium Metabacillus halosaccharovorans.</title>
        <authorList>
            <person name="Pal S."/>
            <person name="Gopinathan A."/>
        </authorList>
    </citation>
    <scope>NUCLEOTIDE SEQUENCE [LARGE SCALE GENOMIC DNA]</scope>
    <source>
        <strain evidence="2 3">VITHBRA001</strain>
    </source>
</reference>
<dbReference type="PANTHER" id="PTHR31527">
    <property type="entry name" value="RE64534P"/>
    <property type="match status" value="1"/>
</dbReference>
<dbReference type="InterPro" id="IPR017792">
    <property type="entry name" value="UAAP1"/>
</dbReference>
<dbReference type="Proteomes" id="UP001526147">
    <property type="component" value="Unassembled WGS sequence"/>
</dbReference>
<protein>
    <submittedName>
        <fullName evidence="2">DUF1989 domain-containing protein</fullName>
    </submittedName>
</protein>
<feature type="domain" description="DUF1989" evidence="1">
    <location>
        <begin position="8"/>
        <end position="179"/>
    </location>
</feature>
<dbReference type="PANTHER" id="PTHR31527:SF0">
    <property type="entry name" value="RE64534P"/>
    <property type="match status" value="1"/>
</dbReference>
<accession>A0ABT3DB95</accession>
<keyword evidence="3" id="KW-1185">Reference proteome</keyword>
<proteinExistence type="predicted"/>
<sequence length="247" mass="28045">MNSIFNKTIPAGGKWSGTIGKGKLVRFTALGDRANLSTLMYNGQNLTERYNMPDTLKAQHTSHLTKGHVLMSDNGRVLTSIVEDSLGWHDSISGYTTRKQTDEKYGVTTYQELRNNWLRSGEENFSIELVRNGLGVRDIVPVLNLFSKVYCDENGNMHFVEDHCKEGATVTLRTEMHTLFVFSNTPNPLDQRHQYSSVPIKIEVLEATPVEEDDACVNFRPENRRAFENTWEYHALLGESIKTVMVK</sequence>
<dbReference type="NCBIfam" id="TIGR03425">
    <property type="entry name" value="urea_degr_2"/>
    <property type="match status" value="1"/>
</dbReference>
<gene>
    <name evidence="2" type="ORF">OIH86_01460</name>
</gene>